<dbReference type="AlphaFoldDB" id="A0A9P5XD40"/>
<evidence type="ECO:0000313" key="1">
    <source>
        <dbReference type="EMBL" id="KAF9448470.1"/>
    </source>
</evidence>
<dbReference type="Proteomes" id="UP000807342">
    <property type="component" value="Unassembled WGS sequence"/>
</dbReference>
<gene>
    <name evidence="1" type="ORF">P691DRAFT_800788</name>
</gene>
<comment type="caution">
    <text evidence="1">The sequence shown here is derived from an EMBL/GenBank/DDBJ whole genome shotgun (WGS) entry which is preliminary data.</text>
</comment>
<name>A0A9P5XD40_9AGAR</name>
<keyword evidence="2" id="KW-1185">Reference proteome</keyword>
<organism evidence="1 2">
    <name type="scientific">Macrolepiota fuliginosa MF-IS2</name>
    <dbReference type="NCBI Taxonomy" id="1400762"/>
    <lineage>
        <taxon>Eukaryota</taxon>
        <taxon>Fungi</taxon>
        <taxon>Dikarya</taxon>
        <taxon>Basidiomycota</taxon>
        <taxon>Agaricomycotina</taxon>
        <taxon>Agaricomycetes</taxon>
        <taxon>Agaricomycetidae</taxon>
        <taxon>Agaricales</taxon>
        <taxon>Agaricineae</taxon>
        <taxon>Agaricaceae</taxon>
        <taxon>Macrolepiota</taxon>
    </lineage>
</organism>
<reference evidence="1" key="1">
    <citation type="submission" date="2020-11" db="EMBL/GenBank/DDBJ databases">
        <authorList>
            <consortium name="DOE Joint Genome Institute"/>
            <person name="Ahrendt S."/>
            <person name="Riley R."/>
            <person name="Andreopoulos W."/>
            <person name="Labutti K."/>
            <person name="Pangilinan J."/>
            <person name="Ruiz-Duenas F.J."/>
            <person name="Barrasa J.M."/>
            <person name="Sanchez-Garcia M."/>
            <person name="Camarero S."/>
            <person name="Miyauchi S."/>
            <person name="Serrano A."/>
            <person name="Linde D."/>
            <person name="Babiker R."/>
            <person name="Drula E."/>
            <person name="Ayuso-Fernandez I."/>
            <person name="Pacheco R."/>
            <person name="Padilla G."/>
            <person name="Ferreira P."/>
            <person name="Barriuso J."/>
            <person name="Kellner H."/>
            <person name="Castanera R."/>
            <person name="Alfaro M."/>
            <person name="Ramirez L."/>
            <person name="Pisabarro A.G."/>
            <person name="Kuo A."/>
            <person name="Tritt A."/>
            <person name="Lipzen A."/>
            <person name="He G."/>
            <person name="Yan M."/>
            <person name="Ng V."/>
            <person name="Cullen D."/>
            <person name="Martin F."/>
            <person name="Rosso M.-N."/>
            <person name="Henrissat B."/>
            <person name="Hibbett D."/>
            <person name="Martinez A.T."/>
            <person name="Grigoriev I.V."/>
        </authorList>
    </citation>
    <scope>NUCLEOTIDE SEQUENCE</scope>
    <source>
        <strain evidence="1">MF-IS2</strain>
    </source>
</reference>
<evidence type="ECO:0000313" key="2">
    <source>
        <dbReference type="Proteomes" id="UP000807342"/>
    </source>
</evidence>
<protein>
    <recommendedName>
        <fullName evidence="3">F-box domain-containing protein</fullName>
    </recommendedName>
</protein>
<accession>A0A9P5XD40</accession>
<sequence>MAQEPEVAARDGLPTELLDMIMDNAWYSLLALGKACRILGRVALRRAAPLVALRHVVFYSEFIAGLGTPW</sequence>
<proteinExistence type="predicted"/>
<dbReference type="EMBL" id="MU151160">
    <property type="protein sequence ID" value="KAF9448470.1"/>
    <property type="molecule type" value="Genomic_DNA"/>
</dbReference>
<evidence type="ECO:0008006" key="3">
    <source>
        <dbReference type="Google" id="ProtNLM"/>
    </source>
</evidence>